<proteinExistence type="predicted"/>
<accession>A0AAU9ANF2</accession>
<reference evidence="2 3" key="1">
    <citation type="journal article" date="2017" name="DNA Res.">
        <title>Complete genome sequence and expression profile of the commercial lytic enzyme producer Lysobacter enzymogenes M497-1.</title>
        <authorList>
            <person name="Takami H."/>
            <person name="Toyoda A."/>
            <person name="Uchiyama I."/>
            <person name="Itoh T."/>
            <person name="Takaki Y."/>
            <person name="Arai W."/>
            <person name="Nishi S."/>
            <person name="Kawai M."/>
            <person name="Shinya K."/>
            <person name="Ikeda H."/>
        </authorList>
    </citation>
    <scope>NUCLEOTIDE SEQUENCE [LARGE SCALE GENOMIC DNA]</scope>
    <source>
        <strain evidence="2 3">M497-1</strain>
    </source>
</reference>
<protein>
    <submittedName>
        <fullName evidence="2">Uncharacterized protein</fullName>
    </submittedName>
</protein>
<feature type="transmembrane region" description="Helical" evidence="1">
    <location>
        <begin position="289"/>
        <end position="317"/>
    </location>
</feature>
<feature type="transmembrane region" description="Helical" evidence="1">
    <location>
        <begin position="248"/>
        <end position="269"/>
    </location>
</feature>
<feature type="transmembrane region" description="Helical" evidence="1">
    <location>
        <begin position="58"/>
        <end position="78"/>
    </location>
</feature>
<keyword evidence="1" id="KW-0812">Transmembrane</keyword>
<evidence type="ECO:0000313" key="3">
    <source>
        <dbReference type="Proteomes" id="UP000218824"/>
    </source>
</evidence>
<dbReference type="AlphaFoldDB" id="A0AAU9ANF2"/>
<dbReference type="EMBL" id="AP014940">
    <property type="protein sequence ID" value="BAV96571.1"/>
    <property type="molecule type" value="Genomic_DNA"/>
</dbReference>
<feature type="transmembrane region" description="Helical" evidence="1">
    <location>
        <begin position="216"/>
        <end position="236"/>
    </location>
</feature>
<evidence type="ECO:0000313" key="2">
    <source>
        <dbReference type="EMBL" id="BAV96571.1"/>
    </source>
</evidence>
<gene>
    <name evidence="2" type="ORF">LEN_1084</name>
</gene>
<sequence>MSSPPLKRSPAAAPRSAFAGVARKLLSWALVLAATAFLWRVLAPQIALMRDSIGDIRWPQIVVAIALAAPMFVLKGVYHLNLLDRISGVRRPRRTGLPIYLQAQIVRYLPGKVWGLVYQSQRMSDTHRASEVVIANLWQMATTNLLAVGLVLSVLLALRVSPLWLCLFVPAVALVEWLHRHPAIETWALRRLGRYLPKLAPLAATRPMPPMPWKGTALLCSEWIFYFLAFFALLYGRSGWVESLLLGTWYGGASLLALAAFVVPAGIAVREAIFVAAPDLTGTSAATLAVTAALARIMFLGAEIAAAVLASACALALRPGHERA</sequence>
<keyword evidence="1" id="KW-0472">Membrane</keyword>
<dbReference type="Proteomes" id="UP000218824">
    <property type="component" value="Chromosome"/>
</dbReference>
<dbReference type="KEGG" id="lem:LEN_1084"/>
<keyword evidence="1" id="KW-1133">Transmembrane helix</keyword>
<name>A0AAU9ANF2_LYSEN</name>
<evidence type="ECO:0000256" key="1">
    <source>
        <dbReference type="SAM" id="Phobius"/>
    </source>
</evidence>
<organism evidence="2 3">
    <name type="scientific">Lysobacter enzymogenes</name>
    <dbReference type="NCBI Taxonomy" id="69"/>
    <lineage>
        <taxon>Bacteria</taxon>
        <taxon>Pseudomonadati</taxon>
        <taxon>Pseudomonadota</taxon>
        <taxon>Gammaproteobacteria</taxon>
        <taxon>Lysobacterales</taxon>
        <taxon>Lysobacteraceae</taxon>
        <taxon>Lysobacter</taxon>
    </lineage>
</organism>
<feature type="transmembrane region" description="Helical" evidence="1">
    <location>
        <begin position="137"/>
        <end position="158"/>
    </location>
</feature>
<feature type="transmembrane region" description="Helical" evidence="1">
    <location>
        <begin position="25"/>
        <end position="46"/>
    </location>
</feature>